<reference evidence="1 2" key="1">
    <citation type="journal article" date="2022" name="Microbiol. Resour. Announc.">
        <title>Complete Genome Sequences of Thermus Strains Isolated from Senami Hot Spring in Japan.</title>
        <authorList>
            <person name="Miyazaki K."/>
        </authorList>
    </citation>
    <scope>NUCLEOTIDE SEQUENCE [LARGE SCALE GENOMIC DNA]</scope>
    <source>
        <strain evidence="1 2">SNM4-1</strain>
    </source>
</reference>
<keyword evidence="2" id="KW-1185">Reference proteome</keyword>
<proteinExistence type="predicted"/>
<evidence type="ECO:0008006" key="3">
    <source>
        <dbReference type="Google" id="ProtNLM"/>
    </source>
</evidence>
<dbReference type="Proteomes" id="UP000831120">
    <property type="component" value="Chromosome"/>
</dbReference>
<protein>
    <recommendedName>
        <fullName evidence="3">DNA repair protein RadC</fullName>
    </recommendedName>
</protein>
<gene>
    <name evidence="1" type="ORF">TbrSNM41_05540</name>
</gene>
<sequence length="98" mass="10705">MMRGMELKKGRPGRRILALATRKRNPVPIESQPLENLLYALLGSPVAARSISEALEGDIRNLHGWDIQDLMALPGVGEGVAGRLAALVELVRRLVRKG</sequence>
<accession>A0ABN6NE13</accession>
<organism evidence="1 2">
    <name type="scientific">Thermus brockianus</name>
    <dbReference type="NCBI Taxonomy" id="56956"/>
    <lineage>
        <taxon>Bacteria</taxon>
        <taxon>Thermotogati</taxon>
        <taxon>Deinococcota</taxon>
        <taxon>Deinococci</taxon>
        <taxon>Thermales</taxon>
        <taxon>Thermaceae</taxon>
        <taxon>Thermus</taxon>
    </lineage>
</organism>
<dbReference type="EMBL" id="AP025593">
    <property type="protein sequence ID" value="BDG15820.1"/>
    <property type="molecule type" value="Genomic_DNA"/>
</dbReference>
<name>A0ABN6NE13_THEBO</name>
<evidence type="ECO:0000313" key="2">
    <source>
        <dbReference type="Proteomes" id="UP000831120"/>
    </source>
</evidence>
<evidence type="ECO:0000313" key="1">
    <source>
        <dbReference type="EMBL" id="BDG15820.1"/>
    </source>
</evidence>